<keyword evidence="3" id="KW-1185">Reference proteome</keyword>
<dbReference type="AlphaFoldDB" id="A0A2R4X149"/>
<evidence type="ECO:0000313" key="2">
    <source>
        <dbReference type="EMBL" id="AWB27518.1"/>
    </source>
</evidence>
<dbReference type="RefSeq" id="WP_108381887.1">
    <property type="nucleotide sequence ID" value="NZ_CP028858.1"/>
</dbReference>
<accession>A0A2R4X149</accession>
<organism evidence="2 3">
    <name type="scientific">Halococcoides cellulosivorans</name>
    <dbReference type="NCBI Taxonomy" id="1679096"/>
    <lineage>
        <taxon>Archaea</taxon>
        <taxon>Methanobacteriati</taxon>
        <taxon>Methanobacteriota</taxon>
        <taxon>Stenosarchaea group</taxon>
        <taxon>Halobacteria</taxon>
        <taxon>Halobacteriales</taxon>
        <taxon>Haloarculaceae</taxon>
        <taxon>Halococcoides</taxon>
    </lineage>
</organism>
<dbReference type="Proteomes" id="UP000244727">
    <property type="component" value="Chromosome"/>
</dbReference>
<dbReference type="Pfam" id="PF24332">
    <property type="entry name" value="DUF7500"/>
    <property type="match status" value="1"/>
</dbReference>
<evidence type="ECO:0000256" key="1">
    <source>
        <dbReference type="SAM" id="MobiDB-lite"/>
    </source>
</evidence>
<reference evidence="2 3" key="1">
    <citation type="submission" date="2018-04" db="EMBL/GenBank/DDBJ databases">
        <title>Halococcoides cellulosivorans gen. nov., sp. nov., an extremely halophilic cellulose-utilizing haloarchaeon from hypersaline lakes.</title>
        <authorList>
            <person name="Sorokin D.Y."/>
            <person name="Toshchakov S.V."/>
            <person name="Samarov N.I."/>
            <person name="Korzhenkov A."/>
            <person name="Kublanov I.V."/>
        </authorList>
    </citation>
    <scope>NUCLEOTIDE SEQUENCE [LARGE SCALE GENOMIC DNA]</scope>
    <source>
        <strain evidence="2 3">HArcel1</strain>
    </source>
</reference>
<proteinExistence type="predicted"/>
<feature type="compositionally biased region" description="Acidic residues" evidence="1">
    <location>
        <begin position="1"/>
        <end position="24"/>
    </location>
</feature>
<evidence type="ECO:0000313" key="3">
    <source>
        <dbReference type="Proteomes" id="UP000244727"/>
    </source>
</evidence>
<gene>
    <name evidence="2" type="ORF">HARCEL1_07255</name>
</gene>
<dbReference type="KEGG" id="harc:HARCEL1_07255"/>
<dbReference type="GeneID" id="36512292"/>
<dbReference type="EMBL" id="CP028858">
    <property type="protein sequence ID" value="AWB27518.1"/>
    <property type="molecule type" value="Genomic_DNA"/>
</dbReference>
<feature type="region of interest" description="Disordered" evidence="1">
    <location>
        <begin position="1"/>
        <end position="69"/>
    </location>
</feature>
<name>A0A2R4X149_9EURY</name>
<evidence type="ECO:0008006" key="4">
    <source>
        <dbReference type="Google" id="ProtNLM"/>
    </source>
</evidence>
<feature type="compositionally biased region" description="Basic and acidic residues" evidence="1">
    <location>
        <begin position="60"/>
        <end position="69"/>
    </location>
</feature>
<dbReference type="InterPro" id="IPR055923">
    <property type="entry name" value="DUF7500"/>
</dbReference>
<feature type="compositionally biased region" description="Basic and acidic residues" evidence="1">
    <location>
        <begin position="25"/>
        <end position="35"/>
    </location>
</feature>
<protein>
    <recommendedName>
        <fullName evidence="4">DIX domain-containing protein</fullName>
    </recommendedName>
</protein>
<sequence>MPGGPDDEDDEGGVLAPEELDITDDEHVAEIEEGRYVVSPHDPIGDLDVSKPSTTAQRAPEPREESAPDPVIDRGAVEEFLEQHMGETSARYGFHVTGTFDERVERREMTSDDVTAVFENLVLWYARHLDRDTPIDEILGILLLEMTVPITYPTEGLRTTLSRMDLGPDDSIADLLEAAERAGGLRF</sequence>